<dbReference type="GO" id="GO:0016757">
    <property type="term" value="F:glycosyltransferase activity"/>
    <property type="evidence" value="ECO:0007669"/>
    <property type="project" value="InterPro"/>
</dbReference>
<comment type="caution">
    <text evidence="2">The sequence shown here is derived from an EMBL/GenBank/DDBJ whole genome shotgun (WGS) entry which is preliminary data.</text>
</comment>
<gene>
    <name evidence="2" type="ORF">H6F44_09145</name>
</gene>
<feature type="domain" description="Glycosyl transferase family 1" evidence="1">
    <location>
        <begin position="264"/>
        <end position="401"/>
    </location>
</feature>
<organism evidence="2 3">
    <name type="scientific">Pseudanabaena cinerea FACHB-1277</name>
    <dbReference type="NCBI Taxonomy" id="2949581"/>
    <lineage>
        <taxon>Bacteria</taxon>
        <taxon>Bacillati</taxon>
        <taxon>Cyanobacteriota</taxon>
        <taxon>Cyanophyceae</taxon>
        <taxon>Pseudanabaenales</taxon>
        <taxon>Pseudanabaenaceae</taxon>
        <taxon>Pseudanabaena</taxon>
        <taxon>Pseudanabaena cinerea</taxon>
    </lineage>
</organism>
<dbReference type="SUPFAM" id="SSF53756">
    <property type="entry name" value="UDP-Glycosyltransferase/glycogen phosphorylase"/>
    <property type="match status" value="1"/>
</dbReference>
<dbReference type="Proteomes" id="UP000631421">
    <property type="component" value="Unassembled WGS sequence"/>
</dbReference>
<reference evidence="2" key="2">
    <citation type="submission" date="2020-08" db="EMBL/GenBank/DDBJ databases">
        <authorList>
            <person name="Chen M."/>
            <person name="Teng W."/>
            <person name="Zhao L."/>
            <person name="Hu C."/>
            <person name="Zhou Y."/>
            <person name="Han B."/>
            <person name="Song L."/>
            <person name="Shu W."/>
        </authorList>
    </citation>
    <scope>NUCLEOTIDE SEQUENCE</scope>
    <source>
        <strain evidence="2">FACHB-1277</strain>
    </source>
</reference>
<proteinExistence type="predicted"/>
<dbReference type="RefSeq" id="WP_190350642.1">
    <property type="nucleotide sequence ID" value="NZ_JACJPY010000022.1"/>
</dbReference>
<dbReference type="InterPro" id="IPR001296">
    <property type="entry name" value="Glyco_trans_1"/>
</dbReference>
<protein>
    <submittedName>
        <fullName evidence="2">Glycosyltransferase</fullName>
    </submittedName>
</protein>
<evidence type="ECO:0000313" key="2">
    <source>
        <dbReference type="EMBL" id="MBD2150281.1"/>
    </source>
</evidence>
<sequence length="426" mass="47801">MNLSINTPQPYIEMYSVCHLTTELTGGSGIATQRIHKALLAKNISSKLVFRKGTSQLLHSNRDHRHTSIIWRNLESIATTQQWKQIDSERSLFTKPQWIYQTKLQDIAPKASLINLHWISRWLDQPSFFNSIPSDIPVVWSLHDMNPITGGCHHALDCDRFTSHCANCPSLKKSGDRDQSWQNFEIKAKLYQKLNLHLVGNSTWTTAQAQKSALGKYARSIRTIHLGIDTNEYQPIDKAIAKAALKINPNQLAIAFACADLSDRNKNLAILIEAINELAKHQLITLIIFGAGQIPTLNSQINIISLGHLSSSHLQSLAYSAADIFVMPSRIESFGLTALEAMACGTPVLAFRTGGIPDLVHHRETGWLADQISSVQSLYQGLEWLAHHPQECLAMGKAARDRVEKEFSSQLMADRYISLYQELLHR</sequence>
<name>A0A926US86_9CYAN</name>
<dbReference type="EMBL" id="JACJPY010000022">
    <property type="protein sequence ID" value="MBD2150281.1"/>
    <property type="molecule type" value="Genomic_DNA"/>
</dbReference>
<reference evidence="2" key="1">
    <citation type="journal article" date="2015" name="ISME J.">
        <title>Draft Genome Sequence of Streptomyces incarnatus NRRL8089, which Produces the Nucleoside Antibiotic Sinefungin.</title>
        <authorList>
            <person name="Oshima K."/>
            <person name="Hattori M."/>
            <person name="Shimizu H."/>
            <person name="Fukuda K."/>
            <person name="Nemoto M."/>
            <person name="Inagaki K."/>
            <person name="Tamura T."/>
        </authorList>
    </citation>
    <scope>NUCLEOTIDE SEQUENCE</scope>
    <source>
        <strain evidence="2">FACHB-1277</strain>
    </source>
</reference>
<dbReference type="Gene3D" id="3.40.50.2000">
    <property type="entry name" value="Glycogen Phosphorylase B"/>
    <property type="match status" value="2"/>
</dbReference>
<dbReference type="PANTHER" id="PTHR12526">
    <property type="entry name" value="GLYCOSYLTRANSFERASE"/>
    <property type="match status" value="1"/>
</dbReference>
<accession>A0A926US86</accession>
<dbReference type="AlphaFoldDB" id="A0A926US86"/>
<evidence type="ECO:0000259" key="1">
    <source>
        <dbReference type="Pfam" id="PF00534"/>
    </source>
</evidence>
<keyword evidence="3" id="KW-1185">Reference proteome</keyword>
<evidence type="ECO:0000313" key="3">
    <source>
        <dbReference type="Proteomes" id="UP000631421"/>
    </source>
</evidence>
<dbReference type="Pfam" id="PF00534">
    <property type="entry name" value="Glycos_transf_1"/>
    <property type="match status" value="1"/>
</dbReference>